<dbReference type="Gene3D" id="2.60.120.200">
    <property type="match status" value="1"/>
</dbReference>
<dbReference type="AlphaFoldDB" id="U5DIT5"/>
<evidence type="ECO:0000259" key="3">
    <source>
        <dbReference type="Pfam" id="PF00139"/>
    </source>
</evidence>
<dbReference type="InterPro" id="IPR050258">
    <property type="entry name" value="Leguminous_Lectin"/>
</dbReference>
<dbReference type="STRING" id="13333.U5DIT5"/>
<dbReference type="PANTHER" id="PTHR32401:SF51">
    <property type="entry name" value="NON-SPECIFIC SERINE_THREONINE PROTEIN KINASE"/>
    <property type="match status" value="1"/>
</dbReference>
<evidence type="ECO:0000256" key="2">
    <source>
        <dbReference type="ARBA" id="ARBA00022734"/>
    </source>
</evidence>
<dbReference type="Gramene" id="ERN20498">
    <property type="protein sequence ID" value="ERN20498"/>
    <property type="gene ID" value="AMTR_s00068p00176920"/>
</dbReference>
<proteinExistence type="inferred from homology"/>
<protein>
    <recommendedName>
        <fullName evidence="3">Legume lectin domain-containing protein</fullName>
    </recommendedName>
</protein>
<dbReference type="EMBL" id="KI392059">
    <property type="protein sequence ID" value="ERN20498.1"/>
    <property type="molecule type" value="Genomic_DNA"/>
</dbReference>
<sequence>MASTPHRPLVIRRFSARFGRPCPNHILHWPRLLPSLSNHTPRPFLHLFHIKTSYQPMASLSVSLQPLLSYPLRPPAQHLGPFNRTSDGSPQNHIFAIKFDTFENAYLASVASHSSGKWVSGKFKGIDLKNGANYHAWVDYHHVGGDTSRTRLHVSMALAGERKPARPLISLKLNLMSVFNSIEETYVGFSAATGLRVEAHRILGWSFSERNFSLSEGFVTRGLPDYRLKREREWGELLDI</sequence>
<evidence type="ECO:0000313" key="4">
    <source>
        <dbReference type="EMBL" id="ERN20498.1"/>
    </source>
</evidence>
<dbReference type="PANTHER" id="PTHR32401">
    <property type="entry name" value="CONCANAVALIN A-LIKE LECTIN FAMILY PROTEIN"/>
    <property type="match status" value="1"/>
</dbReference>
<gene>
    <name evidence="4" type="ORF">AMTR_s00068p00176920</name>
</gene>
<evidence type="ECO:0000313" key="5">
    <source>
        <dbReference type="Proteomes" id="UP000017836"/>
    </source>
</evidence>
<name>U5DIT5_AMBTC</name>
<organism evidence="4 5">
    <name type="scientific">Amborella trichopoda</name>
    <dbReference type="NCBI Taxonomy" id="13333"/>
    <lineage>
        <taxon>Eukaryota</taxon>
        <taxon>Viridiplantae</taxon>
        <taxon>Streptophyta</taxon>
        <taxon>Embryophyta</taxon>
        <taxon>Tracheophyta</taxon>
        <taxon>Spermatophyta</taxon>
        <taxon>Magnoliopsida</taxon>
        <taxon>Amborellales</taxon>
        <taxon>Amborellaceae</taxon>
        <taxon>Amborella</taxon>
    </lineage>
</organism>
<dbReference type="eggNOG" id="ENOG502QRZ3">
    <property type="taxonomic scope" value="Eukaryota"/>
</dbReference>
<evidence type="ECO:0000256" key="1">
    <source>
        <dbReference type="ARBA" id="ARBA00007606"/>
    </source>
</evidence>
<dbReference type="InterPro" id="IPR001220">
    <property type="entry name" value="Legume_lectin_dom"/>
</dbReference>
<dbReference type="OMA" id="KAFTHIP"/>
<dbReference type="HOGENOM" id="CLU_1157796_0_0_1"/>
<dbReference type="Proteomes" id="UP000017836">
    <property type="component" value="Unassembled WGS sequence"/>
</dbReference>
<keyword evidence="5" id="KW-1185">Reference proteome</keyword>
<dbReference type="SUPFAM" id="SSF49899">
    <property type="entry name" value="Concanavalin A-like lectins/glucanases"/>
    <property type="match status" value="1"/>
</dbReference>
<dbReference type="Pfam" id="PF00139">
    <property type="entry name" value="Lectin_legB"/>
    <property type="match status" value="1"/>
</dbReference>
<feature type="domain" description="Legume lectin" evidence="3">
    <location>
        <begin position="64"/>
        <end position="211"/>
    </location>
</feature>
<comment type="similarity">
    <text evidence="1">Belongs to the leguminous lectin family.</text>
</comment>
<reference evidence="5" key="1">
    <citation type="journal article" date="2013" name="Science">
        <title>The Amborella genome and the evolution of flowering plants.</title>
        <authorList>
            <consortium name="Amborella Genome Project"/>
        </authorList>
    </citation>
    <scope>NUCLEOTIDE SEQUENCE [LARGE SCALE GENOMIC DNA]</scope>
</reference>
<accession>U5DIT5</accession>
<dbReference type="InterPro" id="IPR013320">
    <property type="entry name" value="ConA-like_dom_sf"/>
</dbReference>
<keyword evidence="2" id="KW-0430">Lectin</keyword>
<dbReference type="GO" id="GO:0030246">
    <property type="term" value="F:carbohydrate binding"/>
    <property type="evidence" value="ECO:0007669"/>
    <property type="project" value="UniProtKB-KW"/>
</dbReference>